<evidence type="ECO:0000313" key="3">
    <source>
        <dbReference type="EMBL" id="MDQ0428816.1"/>
    </source>
</evidence>
<dbReference type="Proteomes" id="UP001241988">
    <property type="component" value="Unassembled WGS sequence"/>
</dbReference>
<dbReference type="Pfam" id="PF03401">
    <property type="entry name" value="TctC"/>
    <property type="match status" value="1"/>
</dbReference>
<gene>
    <name evidence="3" type="ORF">QOZ98_001643</name>
</gene>
<dbReference type="InterPro" id="IPR042100">
    <property type="entry name" value="Bug_dom1"/>
</dbReference>
<protein>
    <submittedName>
        <fullName evidence="3">Tricarboxylic transport membrane protein</fullName>
    </submittedName>
</protein>
<dbReference type="PROSITE" id="PS51257">
    <property type="entry name" value="PROKAR_LIPOPROTEIN"/>
    <property type="match status" value="1"/>
</dbReference>
<dbReference type="InterPro" id="IPR005064">
    <property type="entry name" value="BUG"/>
</dbReference>
<reference evidence="3 4" key="1">
    <citation type="submission" date="2023-07" db="EMBL/GenBank/DDBJ databases">
        <title>Genomic Encyclopedia of Type Strains, Phase IV (KMG-IV): sequencing the most valuable type-strain genomes for metagenomic binning, comparative biology and taxonomic classification.</title>
        <authorList>
            <person name="Goeker M."/>
        </authorList>
    </citation>
    <scope>NUCLEOTIDE SEQUENCE [LARGE SCALE GENOMIC DNA]</scope>
    <source>
        <strain evidence="3 4">DSM 16419</strain>
    </source>
</reference>
<dbReference type="PANTHER" id="PTHR42928">
    <property type="entry name" value="TRICARBOXYLATE-BINDING PROTEIN"/>
    <property type="match status" value="1"/>
</dbReference>
<feature type="compositionally biased region" description="Polar residues" evidence="2">
    <location>
        <begin position="25"/>
        <end position="36"/>
    </location>
</feature>
<comment type="caution">
    <text evidence="3">The sequence shown here is derived from an EMBL/GenBank/DDBJ whole genome shotgun (WGS) entry which is preliminary data.</text>
</comment>
<evidence type="ECO:0000256" key="1">
    <source>
        <dbReference type="ARBA" id="ARBA00006987"/>
    </source>
</evidence>
<dbReference type="Gene3D" id="3.40.190.10">
    <property type="entry name" value="Periplasmic binding protein-like II"/>
    <property type="match status" value="1"/>
</dbReference>
<accession>A0ABU0GTY9</accession>
<comment type="similarity">
    <text evidence="1">Belongs to the UPF0065 (bug) family.</text>
</comment>
<dbReference type="PANTHER" id="PTHR42928:SF3">
    <property type="entry name" value="UPF0065 PROTEIN YFLP"/>
    <property type="match status" value="1"/>
</dbReference>
<proteinExistence type="inferred from homology"/>
<evidence type="ECO:0000313" key="4">
    <source>
        <dbReference type="Proteomes" id="UP001241988"/>
    </source>
</evidence>
<feature type="region of interest" description="Disordered" evidence="2">
    <location>
        <begin position="23"/>
        <end position="43"/>
    </location>
</feature>
<dbReference type="SUPFAM" id="SSF53850">
    <property type="entry name" value="Periplasmic binding protein-like II"/>
    <property type="match status" value="1"/>
</dbReference>
<dbReference type="EMBL" id="JAUSWB010000004">
    <property type="protein sequence ID" value="MDQ0428816.1"/>
    <property type="molecule type" value="Genomic_DNA"/>
</dbReference>
<dbReference type="Gene3D" id="3.40.190.150">
    <property type="entry name" value="Bordetella uptake gene, domain 1"/>
    <property type="match status" value="1"/>
</dbReference>
<dbReference type="RefSeq" id="WP_308786971.1">
    <property type="nucleotide sequence ID" value="NZ_JAUSWB010000004.1"/>
</dbReference>
<name>A0ABU0GTY9_9BACL</name>
<dbReference type="CDD" id="cd07012">
    <property type="entry name" value="PBP2_Bug_TTT"/>
    <property type="match status" value="1"/>
</dbReference>
<sequence>MAFKKWLPVLLSVSVVLGLSGCGEETSSSADANTVEESGEAATVDFPTQPITAVVPNSAGGGNDAAARTLSKLMSNLDLVSQPITVQNKPGGGQAVGMAEFATKYNKDPHSLYVGSPPTIINNLRNEGNSPYGYKDVTPLGMIYSDIAILAVKKDSKYKDLKSFVADLKANPEEISIVGGSGPGSQDHLTVMLLADKSGIDPKKVKYIGYDGSGDALTSLLGENGDALTTDLSGITEFVKSGDVRILAVASPERLSGDLADVPTYTEQGVDLVYYNWRGIFGPQDLDPGIVGFWDENLKALTESQEFQDEIAASGFVPGYLDSAEFTTYLEEQEVMFEEILGKLDMLK</sequence>
<organism evidence="3 4">
    <name type="scientific">Planomicrobium stackebrandtii</name>
    <dbReference type="NCBI Taxonomy" id="253160"/>
    <lineage>
        <taxon>Bacteria</taxon>
        <taxon>Bacillati</taxon>
        <taxon>Bacillota</taxon>
        <taxon>Bacilli</taxon>
        <taxon>Bacillales</taxon>
        <taxon>Caryophanaceae</taxon>
        <taxon>Planomicrobium</taxon>
    </lineage>
</organism>
<evidence type="ECO:0000256" key="2">
    <source>
        <dbReference type="SAM" id="MobiDB-lite"/>
    </source>
</evidence>
<keyword evidence="4" id="KW-1185">Reference proteome</keyword>
<dbReference type="PIRSF" id="PIRSF017082">
    <property type="entry name" value="YflP"/>
    <property type="match status" value="1"/>
</dbReference>